<sequence length="314" mass="33611">MEKYRILEELGQGAFGKVYKAERKEDGSVHALKCLTVDSLEKSEVVIREIHALQQAVGKHQNILQFIGLIAEGVGLHTPVLNVWLIVEYCDGGTLDSFILKDKPSRATVLQLLCQAAEGVAYLHGRNVVHGALKPDNILVDNSGQRPVVKVADFGVVCARALGEWGDNYAQTMIMYLSPELLLNIVAQRDLLTTTTEADVFALGLIIAAILGQMTDSAAPSTDPADPGTDPATDPAAPGKLVPAVYVEGKLTAVAKVMITHPEFPVADMLMTSEPQGSPVKALVVSMLGVYPHQRPTSEQVLGRLRQITGSSGG</sequence>
<feature type="region of interest" description="Disordered" evidence="5">
    <location>
        <begin position="217"/>
        <end position="238"/>
    </location>
</feature>
<dbReference type="PANTHER" id="PTHR11042:SF190">
    <property type="entry name" value="MITOSIS INHIBITOR PROTEIN KINASE MIK1"/>
    <property type="match status" value="1"/>
</dbReference>
<dbReference type="SUPFAM" id="SSF56112">
    <property type="entry name" value="Protein kinase-like (PK-like)"/>
    <property type="match status" value="1"/>
</dbReference>
<dbReference type="RefSeq" id="XP_019642714.1">
    <property type="nucleotide sequence ID" value="XM_019787155.1"/>
</dbReference>
<dbReference type="GeneID" id="109483998"/>
<evidence type="ECO:0000313" key="7">
    <source>
        <dbReference type="Proteomes" id="UP000515135"/>
    </source>
</evidence>
<dbReference type="PROSITE" id="PS50011">
    <property type="entry name" value="PROTEIN_KINASE_DOM"/>
    <property type="match status" value="1"/>
</dbReference>
<dbReference type="GO" id="GO:0110031">
    <property type="term" value="P:negative regulation of G2/MI transition of meiotic cell cycle"/>
    <property type="evidence" value="ECO:0007669"/>
    <property type="project" value="TreeGrafter"/>
</dbReference>
<dbReference type="InterPro" id="IPR011009">
    <property type="entry name" value="Kinase-like_dom_sf"/>
</dbReference>
<dbReference type="OrthoDB" id="24822at2759"/>
<evidence type="ECO:0000256" key="1">
    <source>
        <dbReference type="ARBA" id="ARBA00022679"/>
    </source>
</evidence>
<evidence type="ECO:0000256" key="5">
    <source>
        <dbReference type="SAM" id="MobiDB-lite"/>
    </source>
</evidence>
<dbReference type="GO" id="GO:0005634">
    <property type="term" value="C:nucleus"/>
    <property type="evidence" value="ECO:0007669"/>
    <property type="project" value="TreeGrafter"/>
</dbReference>
<dbReference type="GO" id="GO:0004672">
    <property type="term" value="F:protein kinase activity"/>
    <property type="evidence" value="ECO:0007669"/>
    <property type="project" value="InterPro"/>
</dbReference>
<feature type="domain" description="Protein kinase" evidence="6">
    <location>
        <begin position="4"/>
        <end position="309"/>
    </location>
</feature>
<keyword evidence="3" id="KW-0418">Kinase</keyword>
<keyword evidence="1" id="KW-0808">Transferase</keyword>
<dbReference type="AlphaFoldDB" id="A0A6P5A933"/>
<dbReference type="InterPro" id="IPR000719">
    <property type="entry name" value="Prot_kinase_dom"/>
</dbReference>
<evidence type="ECO:0000313" key="8">
    <source>
        <dbReference type="RefSeq" id="XP_019642714.1"/>
    </source>
</evidence>
<evidence type="ECO:0000256" key="2">
    <source>
        <dbReference type="ARBA" id="ARBA00022741"/>
    </source>
</evidence>
<dbReference type="Gene3D" id="1.10.510.10">
    <property type="entry name" value="Transferase(Phosphotransferase) domain 1"/>
    <property type="match status" value="1"/>
</dbReference>
<dbReference type="Proteomes" id="UP000515135">
    <property type="component" value="Unplaced"/>
</dbReference>
<organism evidence="7 8">
    <name type="scientific">Branchiostoma belcheri</name>
    <name type="common">Amphioxus</name>
    <dbReference type="NCBI Taxonomy" id="7741"/>
    <lineage>
        <taxon>Eukaryota</taxon>
        <taxon>Metazoa</taxon>
        <taxon>Chordata</taxon>
        <taxon>Cephalochordata</taxon>
        <taxon>Leptocardii</taxon>
        <taxon>Amphioxiformes</taxon>
        <taxon>Branchiostomatidae</taxon>
        <taxon>Branchiostoma</taxon>
    </lineage>
</organism>
<proteinExistence type="predicted"/>
<protein>
    <submittedName>
        <fullName evidence="8">Serine/threonine-protein kinase 35-like</fullName>
    </submittedName>
</protein>
<dbReference type="PANTHER" id="PTHR11042">
    <property type="entry name" value="EUKARYOTIC TRANSLATION INITIATION FACTOR 2-ALPHA KINASE EIF2-ALPHA KINASE -RELATED"/>
    <property type="match status" value="1"/>
</dbReference>
<dbReference type="GO" id="GO:0005737">
    <property type="term" value="C:cytoplasm"/>
    <property type="evidence" value="ECO:0007669"/>
    <property type="project" value="TreeGrafter"/>
</dbReference>
<dbReference type="InterPro" id="IPR050339">
    <property type="entry name" value="CC_SR_Kinase"/>
</dbReference>
<reference evidence="8" key="1">
    <citation type="submission" date="2025-08" db="UniProtKB">
        <authorList>
            <consortium name="RefSeq"/>
        </authorList>
    </citation>
    <scope>IDENTIFICATION</scope>
    <source>
        <tissue evidence="8">Gonad</tissue>
    </source>
</reference>
<keyword evidence="7" id="KW-1185">Reference proteome</keyword>
<name>A0A6P5A933_BRABE</name>
<dbReference type="Pfam" id="PF00069">
    <property type="entry name" value="Pkinase"/>
    <property type="match status" value="1"/>
</dbReference>
<evidence type="ECO:0000259" key="6">
    <source>
        <dbReference type="PROSITE" id="PS50011"/>
    </source>
</evidence>
<evidence type="ECO:0000256" key="4">
    <source>
        <dbReference type="ARBA" id="ARBA00022840"/>
    </source>
</evidence>
<dbReference type="Gene3D" id="3.30.200.20">
    <property type="entry name" value="Phosphorylase Kinase, domain 1"/>
    <property type="match status" value="1"/>
</dbReference>
<dbReference type="GO" id="GO:0005524">
    <property type="term" value="F:ATP binding"/>
    <property type="evidence" value="ECO:0007669"/>
    <property type="project" value="UniProtKB-KW"/>
</dbReference>
<gene>
    <name evidence="8" type="primary">LOC109483998</name>
</gene>
<dbReference type="CDD" id="cd00180">
    <property type="entry name" value="PKc"/>
    <property type="match status" value="1"/>
</dbReference>
<keyword evidence="2" id="KW-0547">Nucleotide-binding</keyword>
<accession>A0A6P5A933</accession>
<evidence type="ECO:0000256" key="3">
    <source>
        <dbReference type="ARBA" id="ARBA00022777"/>
    </source>
</evidence>
<keyword evidence="4" id="KW-0067">ATP-binding</keyword>
<dbReference type="KEGG" id="bbel:109483998"/>